<name>A0ABQ6PR00_9BACT</name>
<dbReference type="InterPro" id="IPR036691">
    <property type="entry name" value="Endo/exonu/phosph_ase_sf"/>
</dbReference>
<dbReference type="Pfam" id="PF03372">
    <property type="entry name" value="Exo_endo_phos"/>
    <property type="match status" value="1"/>
</dbReference>
<dbReference type="InterPro" id="IPR050410">
    <property type="entry name" value="CCR4/nocturin_mRNA_transcr"/>
</dbReference>
<dbReference type="InterPro" id="IPR005135">
    <property type="entry name" value="Endo/exonuclease/phosphatase"/>
</dbReference>
<evidence type="ECO:0000313" key="3">
    <source>
        <dbReference type="EMBL" id="GMQ30356.1"/>
    </source>
</evidence>
<dbReference type="EMBL" id="BTPD01000009">
    <property type="protein sequence ID" value="GMQ30356.1"/>
    <property type="molecule type" value="Genomic_DNA"/>
</dbReference>
<evidence type="ECO:0000313" key="4">
    <source>
        <dbReference type="Proteomes" id="UP001338309"/>
    </source>
</evidence>
<gene>
    <name evidence="3" type="ORF">Aconfl_29990</name>
</gene>
<dbReference type="Gene3D" id="3.60.10.10">
    <property type="entry name" value="Endonuclease/exonuclease/phosphatase"/>
    <property type="match status" value="1"/>
</dbReference>
<organism evidence="3 4">
    <name type="scientific">Algoriphagus confluentis</name>
    <dbReference type="NCBI Taxonomy" id="1697556"/>
    <lineage>
        <taxon>Bacteria</taxon>
        <taxon>Pseudomonadati</taxon>
        <taxon>Bacteroidota</taxon>
        <taxon>Cytophagia</taxon>
        <taxon>Cytophagales</taxon>
        <taxon>Cyclobacteriaceae</taxon>
        <taxon>Algoriphagus</taxon>
    </lineage>
</organism>
<keyword evidence="3" id="KW-0378">Hydrolase</keyword>
<accession>A0ABQ6PR00</accession>
<feature type="chain" id="PRO_5046853629" evidence="1">
    <location>
        <begin position="27"/>
        <end position="283"/>
    </location>
</feature>
<reference evidence="3 4" key="1">
    <citation type="submission" date="2023-08" db="EMBL/GenBank/DDBJ databases">
        <title>Draft genome sequence of Algoriphagus confluentis.</title>
        <authorList>
            <person name="Takatani N."/>
            <person name="Hosokawa M."/>
            <person name="Sawabe T."/>
        </authorList>
    </citation>
    <scope>NUCLEOTIDE SEQUENCE [LARGE SCALE GENOMIC DNA]</scope>
    <source>
        <strain evidence="3 4">NBRC 111222</strain>
    </source>
</reference>
<dbReference type="CDD" id="cd09083">
    <property type="entry name" value="EEP-1"/>
    <property type="match status" value="1"/>
</dbReference>
<evidence type="ECO:0000259" key="2">
    <source>
        <dbReference type="Pfam" id="PF03372"/>
    </source>
</evidence>
<keyword evidence="3" id="KW-0255">Endonuclease</keyword>
<dbReference type="GO" id="GO:0004519">
    <property type="term" value="F:endonuclease activity"/>
    <property type="evidence" value="ECO:0007669"/>
    <property type="project" value="UniProtKB-KW"/>
</dbReference>
<dbReference type="PANTHER" id="PTHR12121">
    <property type="entry name" value="CARBON CATABOLITE REPRESSOR PROTEIN 4"/>
    <property type="match status" value="1"/>
</dbReference>
<sequence length="283" mass="32213">MTSKANLIHSLLVGLLSLLLVGPVSAQTHRFATFNIRWDNPNDEGNLWKDRAPHVIHLIQFHQIGLFGTQETLVHQLRQINEGLGYQSIGVGRDDGMEKGEFSPIHYDPDLYQLEDSGTFWLSSTPEKPSKGWDASLNRICTWGRFKSKDGARFYVFNIHYDHIGQLAREESSKLVALQIQKINTENLPVIWMGDFNVTPDNPAYETIVSNTNWKDARLISKIPSYGPKGTFTGFDWEKMPDGIIDHIFVSGKIEVLRHGILTDNYGKKYPSDHFPVMVELNF</sequence>
<keyword evidence="4" id="KW-1185">Reference proteome</keyword>
<feature type="domain" description="Endonuclease/exonuclease/phosphatase" evidence="2">
    <location>
        <begin position="32"/>
        <end position="274"/>
    </location>
</feature>
<dbReference type="SUPFAM" id="SSF56219">
    <property type="entry name" value="DNase I-like"/>
    <property type="match status" value="1"/>
</dbReference>
<dbReference type="RefSeq" id="WP_338225063.1">
    <property type="nucleotide sequence ID" value="NZ_BTPD01000009.1"/>
</dbReference>
<keyword evidence="3" id="KW-0540">Nuclease</keyword>
<dbReference type="PANTHER" id="PTHR12121:SF36">
    <property type="entry name" value="ENDONUCLEASE_EXONUCLEASE_PHOSPHATASE DOMAIN-CONTAINING PROTEIN"/>
    <property type="match status" value="1"/>
</dbReference>
<proteinExistence type="predicted"/>
<feature type="signal peptide" evidence="1">
    <location>
        <begin position="1"/>
        <end position="26"/>
    </location>
</feature>
<dbReference type="Proteomes" id="UP001338309">
    <property type="component" value="Unassembled WGS sequence"/>
</dbReference>
<evidence type="ECO:0000256" key="1">
    <source>
        <dbReference type="SAM" id="SignalP"/>
    </source>
</evidence>
<keyword evidence="1" id="KW-0732">Signal</keyword>
<protein>
    <submittedName>
        <fullName evidence="3">Endonuclease/exonuclease/phosphatase family protein</fullName>
    </submittedName>
</protein>
<comment type="caution">
    <text evidence="3">The sequence shown here is derived from an EMBL/GenBank/DDBJ whole genome shotgun (WGS) entry which is preliminary data.</text>
</comment>